<dbReference type="GeneID" id="110749915"/>
<feature type="repeat" description="WD" evidence="3">
    <location>
        <begin position="233"/>
        <end position="264"/>
    </location>
</feature>
<dbReference type="PRINTS" id="PR00320">
    <property type="entry name" value="GPROTEINBRPT"/>
</dbReference>
<dbReference type="KEGG" id="pavi:110749915"/>
<sequence>MLSSDDGENDVFFDSVDLSSQESIVAKEEPGFSKLEYEIWMNEPPSVKERRESFLRKMGLAEFDSAKSGSVEMEMESGASSKMMGLQRLLECSGAASSSCISSSSYIEENLGCCRREGDNQANLMQNELDRNLQDKLNLVSIQEAVRIISPSATDSSQREVEAPVEECGNSHEGRKKKESWWKQFINKKRRGGKVVFEGSKPDTEILKQNRMKVQENSKRCMEFAALCNGQEIHAHKGFIRAMKFSPDGQYLATGGEDGVVRIWCVTLTDASCNYLPAEGSFDSKLKKIKSGYRVIFPDKGFQIEESPLQEFHGHSSDVLDLAWSNSNCLISSSMDKTVRLWEVGCSQCLNVFHHNDYVTCIQFNPLNDNYFISGSIDGKVRVWGLFEKRVVDWADVREVITAICYQPDGKGFVVGSITGTCQFYEVSGEYLQLVVQMHIHGRTKTSGNQITGIQ</sequence>
<organism evidence="4 5">
    <name type="scientific">Prunus avium</name>
    <name type="common">Cherry</name>
    <name type="synonym">Cerasus avium</name>
    <dbReference type="NCBI Taxonomy" id="42229"/>
    <lineage>
        <taxon>Eukaryota</taxon>
        <taxon>Viridiplantae</taxon>
        <taxon>Streptophyta</taxon>
        <taxon>Embryophyta</taxon>
        <taxon>Tracheophyta</taxon>
        <taxon>Spermatophyta</taxon>
        <taxon>Magnoliopsida</taxon>
        <taxon>eudicotyledons</taxon>
        <taxon>Gunneridae</taxon>
        <taxon>Pentapetalae</taxon>
        <taxon>rosids</taxon>
        <taxon>fabids</taxon>
        <taxon>Rosales</taxon>
        <taxon>Rosaceae</taxon>
        <taxon>Amygdaloideae</taxon>
        <taxon>Amygdaleae</taxon>
        <taxon>Prunus</taxon>
    </lineage>
</organism>
<dbReference type="InterPro" id="IPR020472">
    <property type="entry name" value="WD40_PAC1"/>
</dbReference>
<reference evidence="5" key="1">
    <citation type="submission" date="2025-08" db="UniProtKB">
        <authorList>
            <consortium name="RefSeq"/>
        </authorList>
    </citation>
    <scope>IDENTIFICATION</scope>
</reference>
<name>A0A6P5RRX3_PRUAV</name>
<gene>
    <name evidence="5" type="primary">LOC110749915</name>
</gene>
<dbReference type="Pfam" id="PF00400">
    <property type="entry name" value="WD40"/>
    <property type="match status" value="3"/>
</dbReference>
<feature type="non-terminal residue" evidence="5">
    <location>
        <position position="455"/>
    </location>
</feature>
<dbReference type="InterPro" id="IPR015943">
    <property type="entry name" value="WD40/YVTN_repeat-like_dom_sf"/>
</dbReference>
<dbReference type="SMART" id="SM00320">
    <property type="entry name" value="WD40"/>
    <property type="match status" value="4"/>
</dbReference>
<evidence type="ECO:0000256" key="1">
    <source>
        <dbReference type="ARBA" id="ARBA00022574"/>
    </source>
</evidence>
<dbReference type="InterPro" id="IPR001680">
    <property type="entry name" value="WD40_rpt"/>
</dbReference>
<feature type="repeat" description="WD" evidence="3">
    <location>
        <begin position="352"/>
        <end position="386"/>
    </location>
</feature>
<evidence type="ECO:0000313" key="5">
    <source>
        <dbReference type="RefSeq" id="XP_021805809.1"/>
    </source>
</evidence>
<dbReference type="InterPro" id="IPR040324">
    <property type="entry name" value="WDR44/Dgr2"/>
</dbReference>
<accession>A0A6P5RRX3</accession>
<evidence type="ECO:0000256" key="2">
    <source>
        <dbReference type="ARBA" id="ARBA00022737"/>
    </source>
</evidence>
<dbReference type="PANTHER" id="PTHR14221:SF31">
    <property type="entry name" value="TRANSDUCIN_WD40 REPEAT-LIKE SUPERFAMILY PROTEIN"/>
    <property type="match status" value="1"/>
</dbReference>
<dbReference type="PROSITE" id="PS50082">
    <property type="entry name" value="WD_REPEATS_2"/>
    <property type="match status" value="3"/>
</dbReference>
<dbReference type="Proteomes" id="UP000515124">
    <property type="component" value="Unplaced"/>
</dbReference>
<feature type="repeat" description="WD" evidence="3">
    <location>
        <begin position="312"/>
        <end position="352"/>
    </location>
</feature>
<keyword evidence="2" id="KW-0677">Repeat</keyword>
<dbReference type="SUPFAM" id="SSF50978">
    <property type="entry name" value="WD40 repeat-like"/>
    <property type="match status" value="1"/>
</dbReference>
<proteinExistence type="predicted"/>
<protein>
    <submittedName>
        <fullName evidence="5">Mitochondrial division protein 1-like</fullName>
    </submittedName>
</protein>
<dbReference type="PROSITE" id="PS50294">
    <property type="entry name" value="WD_REPEATS_REGION"/>
    <property type="match status" value="3"/>
</dbReference>
<dbReference type="InterPro" id="IPR036322">
    <property type="entry name" value="WD40_repeat_dom_sf"/>
</dbReference>
<keyword evidence="1 3" id="KW-0853">WD repeat</keyword>
<dbReference type="RefSeq" id="XP_021805809.1">
    <property type="nucleotide sequence ID" value="XM_021950117.1"/>
</dbReference>
<dbReference type="InterPro" id="IPR019775">
    <property type="entry name" value="WD40_repeat_CS"/>
</dbReference>
<evidence type="ECO:0000256" key="3">
    <source>
        <dbReference type="PROSITE-ProRule" id="PRU00221"/>
    </source>
</evidence>
<dbReference type="AlphaFoldDB" id="A0A6P5RRX3"/>
<dbReference type="PROSITE" id="PS00678">
    <property type="entry name" value="WD_REPEATS_1"/>
    <property type="match status" value="1"/>
</dbReference>
<evidence type="ECO:0000313" key="4">
    <source>
        <dbReference type="Proteomes" id="UP000515124"/>
    </source>
</evidence>
<keyword evidence="4" id="KW-1185">Reference proteome</keyword>
<dbReference type="PANTHER" id="PTHR14221">
    <property type="entry name" value="WD REPEAT DOMAIN 44"/>
    <property type="match status" value="1"/>
</dbReference>
<dbReference type="Gene3D" id="2.130.10.10">
    <property type="entry name" value="YVTN repeat-like/Quinoprotein amine dehydrogenase"/>
    <property type="match status" value="1"/>
</dbReference>